<evidence type="ECO:0000256" key="7">
    <source>
        <dbReference type="ARBA" id="ARBA00022801"/>
    </source>
</evidence>
<dbReference type="Pfam" id="PF00905">
    <property type="entry name" value="Transpeptidase"/>
    <property type="match status" value="1"/>
</dbReference>
<evidence type="ECO:0000256" key="12">
    <source>
        <dbReference type="ARBA" id="ARBA00034000"/>
    </source>
</evidence>
<dbReference type="GO" id="GO:0006508">
    <property type="term" value="P:proteolysis"/>
    <property type="evidence" value="ECO:0007669"/>
    <property type="project" value="UniProtKB-KW"/>
</dbReference>
<evidence type="ECO:0000313" key="18">
    <source>
        <dbReference type="Proteomes" id="UP000014387"/>
    </source>
</evidence>
<dbReference type="GO" id="GO:0009252">
    <property type="term" value="P:peptidoglycan biosynthetic process"/>
    <property type="evidence" value="ECO:0007669"/>
    <property type="project" value="UniProtKB-KW"/>
</dbReference>
<evidence type="ECO:0000256" key="8">
    <source>
        <dbReference type="ARBA" id="ARBA00022960"/>
    </source>
</evidence>
<evidence type="ECO:0000256" key="9">
    <source>
        <dbReference type="ARBA" id="ARBA00022984"/>
    </source>
</evidence>
<dbReference type="InterPro" id="IPR050396">
    <property type="entry name" value="Glycosyltr_51/Transpeptidase"/>
</dbReference>
<dbReference type="GO" id="GO:0030288">
    <property type="term" value="C:outer membrane-bounded periplasmic space"/>
    <property type="evidence" value="ECO:0007669"/>
    <property type="project" value="TreeGrafter"/>
</dbReference>
<feature type="region of interest" description="Disordered" evidence="14">
    <location>
        <begin position="685"/>
        <end position="711"/>
    </location>
</feature>
<keyword evidence="3" id="KW-0121">Carboxypeptidase</keyword>
<comment type="catalytic activity">
    <reaction evidence="12">
        <text>Preferential cleavage: (Ac)2-L-Lys-D-Ala-|-D-Ala. Also transpeptidation of peptidyl-alanyl moieties that are N-acyl substituents of D-alanine.</text>
        <dbReference type="EC" id="3.4.16.4"/>
    </reaction>
</comment>
<dbReference type="InterPro" id="IPR001460">
    <property type="entry name" value="PCN-bd_Tpept"/>
</dbReference>
<evidence type="ECO:0000256" key="6">
    <source>
        <dbReference type="ARBA" id="ARBA00022679"/>
    </source>
</evidence>
<evidence type="ECO:0000256" key="10">
    <source>
        <dbReference type="ARBA" id="ARBA00023268"/>
    </source>
</evidence>
<accession>A0A9W5RF31</accession>
<keyword evidence="18" id="KW-1185">Reference proteome</keyword>
<dbReference type="InterPro" id="IPR001264">
    <property type="entry name" value="Glyco_trans_51"/>
</dbReference>
<dbReference type="InterPro" id="IPR036950">
    <property type="entry name" value="PBP_transglycosylase"/>
</dbReference>
<dbReference type="PANTHER" id="PTHR32282">
    <property type="entry name" value="BINDING PROTEIN TRANSPEPTIDASE, PUTATIVE-RELATED"/>
    <property type="match status" value="1"/>
</dbReference>
<evidence type="ECO:0000259" key="15">
    <source>
        <dbReference type="Pfam" id="PF00905"/>
    </source>
</evidence>
<keyword evidence="4" id="KW-0645">Protease</keyword>
<evidence type="ECO:0000256" key="4">
    <source>
        <dbReference type="ARBA" id="ARBA00022670"/>
    </source>
</evidence>
<dbReference type="AlphaFoldDB" id="A0A9W5RF31"/>
<keyword evidence="10" id="KW-0511">Multifunctional enzyme</keyword>
<keyword evidence="7" id="KW-0378">Hydrolase</keyword>
<dbReference type="SUPFAM" id="SSF56601">
    <property type="entry name" value="beta-lactamase/transpeptidase-like"/>
    <property type="match status" value="1"/>
</dbReference>
<dbReference type="FunFam" id="1.10.3810.10:FF:000001">
    <property type="entry name" value="Penicillin-binding protein 1A"/>
    <property type="match status" value="1"/>
</dbReference>
<feature type="domain" description="Penicillin-binding protein transpeptidase" evidence="15">
    <location>
        <begin position="372"/>
        <end position="640"/>
    </location>
</feature>
<dbReference type="GO" id="GO:0008955">
    <property type="term" value="F:peptidoglycan glycosyltransferase activity"/>
    <property type="evidence" value="ECO:0007669"/>
    <property type="project" value="UniProtKB-EC"/>
</dbReference>
<evidence type="ECO:0000256" key="5">
    <source>
        <dbReference type="ARBA" id="ARBA00022676"/>
    </source>
</evidence>
<dbReference type="Gene3D" id="1.10.3810.10">
    <property type="entry name" value="Biosynthetic peptidoglycan transglycosylase-like"/>
    <property type="match status" value="1"/>
</dbReference>
<keyword evidence="9" id="KW-0573">Peptidoglycan synthesis</keyword>
<comment type="catalytic activity">
    <reaction evidence="13">
        <text>[GlcNAc-(1-&gt;4)-Mur2Ac(oyl-L-Ala-gamma-D-Glu-L-Lys-D-Ala-D-Ala)](n)-di-trans,octa-cis-undecaprenyl diphosphate + beta-D-GlcNAc-(1-&gt;4)-Mur2Ac(oyl-L-Ala-gamma-D-Glu-L-Lys-D-Ala-D-Ala)-di-trans,octa-cis-undecaprenyl diphosphate = [GlcNAc-(1-&gt;4)-Mur2Ac(oyl-L-Ala-gamma-D-Glu-L-Lys-D-Ala-D-Ala)](n+1)-di-trans,octa-cis-undecaprenyl diphosphate + di-trans,octa-cis-undecaprenyl diphosphate + H(+)</text>
        <dbReference type="Rhea" id="RHEA:23708"/>
        <dbReference type="Rhea" id="RHEA-COMP:9602"/>
        <dbReference type="Rhea" id="RHEA-COMP:9603"/>
        <dbReference type="ChEBI" id="CHEBI:15378"/>
        <dbReference type="ChEBI" id="CHEBI:58405"/>
        <dbReference type="ChEBI" id="CHEBI:60033"/>
        <dbReference type="ChEBI" id="CHEBI:78435"/>
        <dbReference type="EC" id="2.4.99.28"/>
    </reaction>
</comment>
<dbReference type="InterPro" id="IPR023346">
    <property type="entry name" value="Lysozyme-like_dom_sf"/>
</dbReference>
<dbReference type="Pfam" id="PF00912">
    <property type="entry name" value="Transgly"/>
    <property type="match status" value="1"/>
</dbReference>
<dbReference type="InterPro" id="IPR012338">
    <property type="entry name" value="Beta-lactam/transpept-like"/>
</dbReference>
<keyword evidence="11" id="KW-0961">Cell wall biogenesis/degradation</keyword>
<evidence type="ECO:0000256" key="11">
    <source>
        <dbReference type="ARBA" id="ARBA00023316"/>
    </source>
</evidence>
<dbReference type="RefSeq" id="WP_016444368.1">
    <property type="nucleotide sequence ID" value="NZ_KE150266.1"/>
</dbReference>
<feature type="compositionally biased region" description="Pro residues" evidence="14">
    <location>
        <begin position="692"/>
        <end position="701"/>
    </location>
</feature>
<dbReference type="GO" id="GO:0008360">
    <property type="term" value="P:regulation of cell shape"/>
    <property type="evidence" value="ECO:0007669"/>
    <property type="project" value="UniProtKB-KW"/>
</dbReference>
<dbReference type="OrthoDB" id="9766909at2"/>
<dbReference type="GO" id="GO:0008658">
    <property type="term" value="F:penicillin binding"/>
    <property type="evidence" value="ECO:0007669"/>
    <property type="project" value="InterPro"/>
</dbReference>
<proteinExistence type="inferred from homology"/>
<dbReference type="Gene3D" id="3.40.710.10">
    <property type="entry name" value="DD-peptidase/beta-lactamase superfamily"/>
    <property type="match status" value="1"/>
</dbReference>
<evidence type="ECO:0000256" key="1">
    <source>
        <dbReference type="ARBA" id="ARBA00007090"/>
    </source>
</evidence>
<evidence type="ECO:0000256" key="3">
    <source>
        <dbReference type="ARBA" id="ARBA00022645"/>
    </source>
</evidence>
<evidence type="ECO:0000259" key="16">
    <source>
        <dbReference type="Pfam" id="PF00912"/>
    </source>
</evidence>
<dbReference type="SUPFAM" id="SSF53955">
    <property type="entry name" value="Lysozyme-like"/>
    <property type="match status" value="1"/>
</dbReference>
<keyword evidence="6" id="KW-0808">Transferase</keyword>
<feature type="domain" description="Glycosyl transferase family 51" evidence="16">
    <location>
        <begin position="77"/>
        <end position="264"/>
    </location>
</feature>
<keyword evidence="8" id="KW-0133">Cell shape</keyword>
<comment type="similarity">
    <text evidence="2">In the N-terminal section; belongs to the glycosyltransferase 51 family.</text>
</comment>
<evidence type="ECO:0008006" key="19">
    <source>
        <dbReference type="Google" id="ProtNLM"/>
    </source>
</evidence>
<evidence type="ECO:0000313" key="17">
    <source>
        <dbReference type="EMBL" id="EPD31257.1"/>
    </source>
</evidence>
<evidence type="ECO:0000256" key="2">
    <source>
        <dbReference type="ARBA" id="ARBA00007739"/>
    </source>
</evidence>
<dbReference type="GO" id="GO:0071555">
    <property type="term" value="P:cell wall organization"/>
    <property type="evidence" value="ECO:0007669"/>
    <property type="project" value="UniProtKB-KW"/>
</dbReference>
<reference evidence="17 18" key="1">
    <citation type="submission" date="2013-05" db="EMBL/GenBank/DDBJ databases">
        <title>The Genome Sequence of Actinomyces europaeus ACS-120-V-COL10B.</title>
        <authorList>
            <consortium name="The Broad Institute Genomics Platform"/>
            <person name="Earl A."/>
            <person name="Ward D."/>
            <person name="Feldgarden M."/>
            <person name="Gevers D."/>
            <person name="Saerens B."/>
            <person name="Vaneechoutte M."/>
            <person name="Walker B."/>
            <person name="Young S."/>
            <person name="Zeng Q."/>
            <person name="Gargeya S."/>
            <person name="Fitzgerald M."/>
            <person name="Haas B."/>
            <person name="Abouelleil A."/>
            <person name="Allen A.W."/>
            <person name="Alvarado L."/>
            <person name="Arachchi H.M."/>
            <person name="Berlin A.M."/>
            <person name="Chapman S.B."/>
            <person name="Gainer-Dewar J."/>
            <person name="Goldberg J."/>
            <person name="Griggs A."/>
            <person name="Gujja S."/>
            <person name="Hansen M."/>
            <person name="Howarth C."/>
            <person name="Imamovic A."/>
            <person name="Ireland A."/>
            <person name="Larimer J."/>
            <person name="McCowan C."/>
            <person name="Murphy C."/>
            <person name="Pearson M."/>
            <person name="Poon T.W."/>
            <person name="Priest M."/>
            <person name="Roberts A."/>
            <person name="Saif S."/>
            <person name="Shea T."/>
            <person name="Sisk P."/>
            <person name="Sykes S."/>
            <person name="Wortman J."/>
            <person name="Nusbaum C."/>
            <person name="Birren B."/>
        </authorList>
    </citation>
    <scope>NUCLEOTIDE SEQUENCE [LARGE SCALE GENOMIC DNA]</scope>
    <source>
        <strain evidence="17 18">ACS-120-V-Col10b</strain>
    </source>
</reference>
<name>A0A9W5RF31_9ACTO</name>
<dbReference type="Proteomes" id="UP000014387">
    <property type="component" value="Unassembled WGS sequence"/>
</dbReference>
<dbReference type="GO" id="GO:0009002">
    <property type="term" value="F:serine-type D-Ala-D-Ala carboxypeptidase activity"/>
    <property type="evidence" value="ECO:0007669"/>
    <property type="project" value="UniProtKB-EC"/>
</dbReference>
<organism evidence="17 18">
    <name type="scientific">Gleimia europaea ACS-120-V-Col10b</name>
    <dbReference type="NCBI Taxonomy" id="883069"/>
    <lineage>
        <taxon>Bacteria</taxon>
        <taxon>Bacillati</taxon>
        <taxon>Actinomycetota</taxon>
        <taxon>Actinomycetes</taxon>
        <taxon>Actinomycetales</taxon>
        <taxon>Actinomycetaceae</taxon>
        <taxon>Gleimia</taxon>
    </lineage>
</organism>
<comment type="similarity">
    <text evidence="1">In the C-terminal section; belongs to the transpeptidase family.</text>
</comment>
<sequence length="711" mass="75580">MSNSGSRHVGKRQFATLLTTFLASSALFGVLLAGLVVPAAGGAGLVAKAGPQVFDALPAEFEILPPSEQSTLLSADGSVLATFYAENRIIVPLEEISPHLQDAIIAIEDRRFYEHKGIDPNGMARAAINNVSDQSTQGASTITQQYVKNTLLEAGLQEGDQDKIDAATEQTISRKLREARYALALEQKMSKDDILTGYLNIAPFGTNVYGAEASARRYFSKSAKDLTIPEAAMMAGMVKSPIQYDPLNDPEAAQNRRDTVLAAMLAEEKITQEEYDQATAIPIADMLKPNFRSQGCAGAGNAAYFCEYARQYLLASDQFGSNEAERKQKLLRGGLTIKTTLNSNMQQAAFEEITGLIGVNDASGANTALVTREVSTGRILAMAQNTNFGVPTESDPQATQSNFNVDKAEGGGDGFSAGSTLKPFTMLQWFREGHGAWERLGGHSPRFAASEFNIPCGPGYASDWTVSDLAGKGGTFNVIDATSLSINRVFAEMSTKLNMCEIFDGMAALGIAEADGSPHKPYPPQIIGAPATPLALAGAYAALANDGVLCQPLPVDEVLGRDGGQIVAYEPSCEQAVPAKEANMVSTVLQKVGRSGSYANIAIGHPFIAKTGTSDDNANLWVAGATKQISTVVWAGHARASSQSMNGIYANGVQWGYVYGGTFTGPVWRAYMNRATEGMDYVDLPQADLGAAPPPPAPPTQPSQNRDDNKD</sequence>
<keyword evidence="5" id="KW-0328">Glycosyltransferase</keyword>
<protein>
    <recommendedName>
        <fullName evidence="19">Penicillin-insensitive transglycosylase</fullName>
    </recommendedName>
</protein>
<gene>
    <name evidence="17" type="ORF">HMPREF9238_01024</name>
</gene>
<evidence type="ECO:0000256" key="13">
    <source>
        <dbReference type="ARBA" id="ARBA00049902"/>
    </source>
</evidence>
<dbReference type="EMBL" id="AGWN01000001">
    <property type="protein sequence ID" value="EPD31257.1"/>
    <property type="molecule type" value="Genomic_DNA"/>
</dbReference>
<evidence type="ECO:0000256" key="14">
    <source>
        <dbReference type="SAM" id="MobiDB-lite"/>
    </source>
</evidence>
<comment type="caution">
    <text evidence="17">The sequence shown here is derived from an EMBL/GenBank/DDBJ whole genome shotgun (WGS) entry which is preliminary data.</text>
</comment>
<dbReference type="PANTHER" id="PTHR32282:SF33">
    <property type="entry name" value="PEPTIDOGLYCAN GLYCOSYLTRANSFERASE"/>
    <property type="match status" value="1"/>
</dbReference>